<protein>
    <submittedName>
        <fullName evidence="2">Uncharacterized protein</fullName>
    </submittedName>
</protein>
<evidence type="ECO:0000256" key="1">
    <source>
        <dbReference type="SAM" id="MobiDB-lite"/>
    </source>
</evidence>
<accession>A0ABN2R146</accession>
<sequence length="97" mass="9821">MPESATSTGEAGIAASIAIIAAARPHTTAGRSGADAPASRLNSAREARWVSADAWTGVVEVRLARRVGADSARGASKDKRKGSRSCRFGGNGTVVGL</sequence>
<evidence type="ECO:0000313" key="2">
    <source>
        <dbReference type="EMBL" id="GAA1961783.1"/>
    </source>
</evidence>
<feature type="region of interest" description="Disordered" evidence="1">
    <location>
        <begin position="69"/>
        <end position="97"/>
    </location>
</feature>
<proteinExistence type="predicted"/>
<reference evidence="2 3" key="1">
    <citation type="journal article" date="2019" name="Int. J. Syst. Evol. Microbiol.">
        <title>The Global Catalogue of Microorganisms (GCM) 10K type strain sequencing project: providing services to taxonomists for standard genome sequencing and annotation.</title>
        <authorList>
            <consortium name="The Broad Institute Genomics Platform"/>
            <consortium name="The Broad Institute Genome Sequencing Center for Infectious Disease"/>
            <person name="Wu L."/>
            <person name="Ma J."/>
        </authorList>
    </citation>
    <scope>NUCLEOTIDE SEQUENCE [LARGE SCALE GENOMIC DNA]</scope>
    <source>
        <strain evidence="2 3">JCM 14901</strain>
    </source>
</reference>
<organism evidence="2 3">
    <name type="scientific">Microbacterium deminutum</name>
    <dbReference type="NCBI Taxonomy" id="344164"/>
    <lineage>
        <taxon>Bacteria</taxon>
        <taxon>Bacillati</taxon>
        <taxon>Actinomycetota</taxon>
        <taxon>Actinomycetes</taxon>
        <taxon>Micrococcales</taxon>
        <taxon>Microbacteriaceae</taxon>
        <taxon>Microbacterium</taxon>
    </lineage>
</organism>
<keyword evidence="3" id="KW-1185">Reference proteome</keyword>
<gene>
    <name evidence="2" type="ORF">GCM10009776_25600</name>
</gene>
<name>A0ABN2R146_9MICO</name>
<dbReference type="Proteomes" id="UP001499933">
    <property type="component" value="Unassembled WGS sequence"/>
</dbReference>
<dbReference type="EMBL" id="BAAAOG010000004">
    <property type="protein sequence ID" value="GAA1961783.1"/>
    <property type="molecule type" value="Genomic_DNA"/>
</dbReference>
<evidence type="ECO:0000313" key="3">
    <source>
        <dbReference type="Proteomes" id="UP001499933"/>
    </source>
</evidence>
<comment type="caution">
    <text evidence="2">The sequence shown here is derived from an EMBL/GenBank/DDBJ whole genome shotgun (WGS) entry which is preliminary data.</text>
</comment>